<dbReference type="InterPro" id="IPR013783">
    <property type="entry name" value="Ig-like_fold"/>
</dbReference>
<organism evidence="2 3">
    <name type="scientific">Protopolystoma xenopodis</name>
    <dbReference type="NCBI Taxonomy" id="117903"/>
    <lineage>
        <taxon>Eukaryota</taxon>
        <taxon>Metazoa</taxon>
        <taxon>Spiralia</taxon>
        <taxon>Lophotrochozoa</taxon>
        <taxon>Platyhelminthes</taxon>
        <taxon>Monogenea</taxon>
        <taxon>Polyopisthocotylea</taxon>
        <taxon>Polystomatidea</taxon>
        <taxon>Polystomatidae</taxon>
        <taxon>Protopolystoma</taxon>
    </lineage>
</organism>
<dbReference type="Proteomes" id="UP000784294">
    <property type="component" value="Unassembled WGS sequence"/>
</dbReference>
<dbReference type="PANTHER" id="PTHR47633">
    <property type="entry name" value="IMMUNOGLOBULIN"/>
    <property type="match status" value="1"/>
</dbReference>
<accession>A0A448XLX5</accession>
<dbReference type="InterPro" id="IPR036179">
    <property type="entry name" value="Ig-like_dom_sf"/>
</dbReference>
<feature type="domain" description="Ig-like" evidence="1">
    <location>
        <begin position="1"/>
        <end position="89"/>
    </location>
</feature>
<dbReference type="Pfam" id="PF07679">
    <property type="entry name" value="I-set"/>
    <property type="match status" value="2"/>
</dbReference>
<proteinExistence type="predicted"/>
<dbReference type="SUPFAM" id="SSF48726">
    <property type="entry name" value="Immunoglobulin"/>
    <property type="match status" value="2"/>
</dbReference>
<evidence type="ECO:0000313" key="3">
    <source>
        <dbReference type="Proteomes" id="UP000784294"/>
    </source>
</evidence>
<protein>
    <recommendedName>
        <fullName evidence="1">Ig-like domain-containing protein</fullName>
    </recommendedName>
</protein>
<dbReference type="PROSITE" id="PS50835">
    <property type="entry name" value="IG_LIKE"/>
    <property type="match status" value="2"/>
</dbReference>
<dbReference type="EMBL" id="CAAALY010262358">
    <property type="protein sequence ID" value="VEL39734.1"/>
    <property type="molecule type" value="Genomic_DNA"/>
</dbReference>
<dbReference type="Gene3D" id="2.60.40.10">
    <property type="entry name" value="Immunoglobulins"/>
    <property type="match status" value="2"/>
</dbReference>
<reference evidence="2" key="1">
    <citation type="submission" date="2018-11" db="EMBL/GenBank/DDBJ databases">
        <authorList>
            <consortium name="Pathogen Informatics"/>
        </authorList>
    </citation>
    <scope>NUCLEOTIDE SEQUENCE</scope>
</reference>
<dbReference type="OrthoDB" id="6278329at2759"/>
<name>A0A448XLX5_9PLAT</name>
<dbReference type="CDD" id="cd00096">
    <property type="entry name" value="Ig"/>
    <property type="match status" value="2"/>
</dbReference>
<comment type="caution">
    <text evidence="2">The sequence shown here is derived from an EMBL/GenBank/DDBJ whole genome shotgun (WGS) entry which is preliminary data.</text>
</comment>
<dbReference type="InterPro" id="IPR013098">
    <property type="entry name" value="Ig_I-set"/>
</dbReference>
<evidence type="ECO:0000259" key="1">
    <source>
        <dbReference type="PROSITE" id="PS50835"/>
    </source>
</evidence>
<evidence type="ECO:0000313" key="2">
    <source>
        <dbReference type="EMBL" id="VEL39734.1"/>
    </source>
</evidence>
<gene>
    <name evidence="2" type="ORF">PXEA_LOCUS33174</name>
</gene>
<dbReference type="AlphaFoldDB" id="A0A448XLX5"/>
<keyword evidence="3" id="KW-1185">Reference proteome</keyword>
<sequence>MTSSNSCPNIHRLEAQILADIQPIQVTWMLGDRELVQSDRVEMTFLEDTGVARLVIRKASQPDSGQYTCVATGDVVEPTTGRRLSKTIASSSTVIVEATPTYKADIIFIKPVEVNLKREQEEQILELEAQILADIQPIQVTWMLGDRELVQSDRVEMTFLEDTGVARLVIRKASQPDSGQYTCVATGDVVEPMTGRRLSKTITSSSTVIIEAVPAYKAELQFIRPVEVHMKQAEEEKIME</sequence>
<feature type="domain" description="Ig-like" evidence="1">
    <location>
        <begin position="100"/>
        <end position="203"/>
    </location>
</feature>
<dbReference type="InterPro" id="IPR007110">
    <property type="entry name" value="Ig-like_dom"/>
</dbReference>